<keyword evidence="1" id="KW-0472">Membrane</keyword>
<keyword evidence="1" id="KW-1133">Transmembrane helix</keyword>
<reference evidence="2 3" key="1">
    <citation type="submission" date="2020-02" db="EMBL/GenBank/DDBJ databases">
        <title>Pseudomonas aeruginosa Phage Cocktails: Rational Design and Efficacy against Mouse Wound and Septic Infections.</title>
        <authorList>
            <person name="Jacobs A.C."/>
            <person name="Freyberger H.R."/>
            <person name="Farlow J."/>
            <person name="Watters C.M."/>
            <person name="He Y."/>
            <person name="Ward A.M."/>
            <person name="Engeman E.T."/>
            <person name="Alamneh Y.A."/>
            <person name="Sergueev K.V."/>
            <person name="Simons M.P."/>
            <person name="Tyner S.D."/>
            <person name="Nikolich M.P."/>
            <person name="Filippov A."/>
        </authorList>
    </citation>
    <scope>NUCLEOTIDE SEQUENCE [LARGE SCALE GENOMIC DNA]</scope>
</reference>
<name>A0A6G9LMJ8_9CAUD</name>
<proteinExistence type="predicted"/>
<protein>
    <submittedName>
        <fullName evidence="2">Uncharacterized protein</fullName>
    </submittedName>
</protein>
<evidence type="ECO:0000256" key="1">
    <source>
        <dbReference type="SAM" id="Phobius"/>
    </source>
</evidence>
<evidence type="ECO:0000313" key="2">
    <source>
        <dbReference type="EMBL" id="QIQ65814.1"/>
    </source>
</evidence>
<keyword evidence="3" id="KW-1185">Reference proteome</keyword>
<evidence type="ECO:0000313" key="3">
    <source>
        <dbReference type="Proteomes" id="UP000501829"/>
    </source>
</evidence>
<accession>A0A6G9LMJ8</accession>
<feature type="transmembrane region" description="Helical" evidence="1">
    <location>
        <begin position="39"/>
        <end position="58"/>
    </location>
</feature>
<gene>
    <name evidence="2" type="ORF">33_00060</name>
</gene>
<dbReference type="EMBL" id="MT118301">
    <property type="protein sequence ID" value="QIQ65814.1"/>
    <property type="molecule type" value="Genomic_DNA"/>
</dbReference>
<sequence length="63" mass="6912">MHSVVARLLGAVIALFTPILVFADKYGVDESIRESSGNLELRDVVVGAIIIFGLIWIWKKITG</sequence>
<organism evidence="2 3">
    <name type="scientific">Pseudomonas phage Epa33</name>
    <dbReference type="NCBI Taxonomy" id="2719194"/>
    <lineage>
        <taxon>Viruses</taxon>
        <taxon>Duplodnaviria</taxon>
        <taxon>Heunggongvirae</taxon>
        <taxon>Uroviricota</taxon>
        <taxon>Caudoviricetes</taxon>
        <taxon>Hollowayvirus</taxon>
        <taxon>Hollowayvirus Epa33</taxon>
    </lineage>
</organism>
<keyword evidence="1" id="KW-0812">Transmembrane</keyword>
<dbReference type="Proteomes" id="UP000501829">
    <property type="component" value="Segment"/>
</dbReference>